<keyword evidence="3" id="KW-1185">Reference proteome</keyword>
<dbReference type="Gene3D" id="2.40.50.1020">
    <property type="entry name" value="LytTr DNA-binding domain"/>
    <property type="match status" value="1"/>
</dbReference>
<dbReference type="PANTHER" id="PTHR37299:SF1">
    <property type="entry name" value="STAGE 0 SPORULATION PROTEIN A HOMOLOG"/>
    <property type="match status" value="1"/>
</dbReference>
<sequence>METAEIYYLESHGHKVLIHCKCQDITLRMTIPEALEQLPKRCFASPHKSYLVNMEHIVYATGTTVVLSSGNQLPISRRKRQEFNQSFNAYLGR</sequence>
<comment type="caution">
    <text evidence="2">The sequence shown here is derived from an EMBL/GenBank/DDBJ whole genome shotgun (WGS) entry which is preliminary data.</text>
</comment>
<reference evidence="2 3" key="1">
    <citation type="submission" date="2024-03" db="EMBL/GenBank/DDBJ databases">
        <authorList>
            <person name="Plomp N."/>
            <person name="Harmsen H.J."/>
        </authorList>
    </citation>
    <scope>NUCLEOTIDE SEQUENCE [LARGE SCALE GENOMIC DNA]</scope>
    <source>
        <strain evidence="2 3">HTF-76H</strain>
    </source>
</reference>
<dbReference type="AlphaFoldDB" id="A0AB35Y361"/>
<dbReference type="GO" id="GO:0003677">
    <property type="term" value="F:DNA binding"/>
    <property type="evidence" value="ECO:0007669"/>
    <property type="project" value="UniProtKB-KW"/>
</dbReference>
<evidence type="ECO:0000313" key="2">
    <source>
        <dbReference type="EMBL" id="MEJ3691449.1"/>
    </source>
</evidence>
<feature type="domain" description="HTH LytTR-type" evidence="1">
    <location>
        <begin position="1"/>
        <end position="89"/>
    </location>
</feature>
<accession>A0AB35Y361</accession>
<name>A0AB35Y361_9FIRM</name>
<dbReference type="GO" id="GO:0000156">
    <property type="term" value="F:phosphorelay response regulator activity"/>
    <property type="evidence" value="ECO:0007669"/>
    <property type="project" value="InterPro"/>
</dbReference>
<dbReference type="PROSITE" id="PS50930">
    <property type="entry name" value="HTH_LYTTR"/>
    <property type="match status" value="1"/>
</dbReference>
<dbReference type="EMBL" id="JBBFKC010000008">
    <property type="protein sequence ID" value="MEJ3691449.1"/>
    <property type="molecule type" value="Genomic_DNA"/>
</dbReference>
<organism evidence="2 3">
    <name type="scientific">Faecalibacterium taiwanense</name>
    <dbReference type="NCBI Taxonomy" id="3030638"/>
    <lineage>
        <taxon>Bacteria</taxon>
        <taxon>Bacillati</taxon>
        <taxon>Bacillota</taxon>
        <taxon>Clostridia</taxon>
        <taxon>Eubacteriales</taxon>
        <taxon>Oscillospiraceae</taxon>
        <taxon>Faecalibacterium</taxon>
    </lineage>
</organism>
<protein>
    <submittedName>
        <fullName evidence="2">LytTR family DNA-binding domain-containing protein</fullName>
    </submittedName>
</protein>
<dbReference type="InterPro" id="IPR046947">
    <property type="entry name" value="LytR-like"/>
</dbReference>
<keyword evidence="2" id="KW-0238">DNA-binding</keyword>
<proteinExistence type="predicted"/>
<dbReference type="PANTHER" id="PTHR37299">
    <property type="entry name" value="TRANSCRIPTIONAL REGULATOR-RELATED"/>
    <property type="match status" value="1"/>
</dbReference>
<evidence type="ECO:0000259" key="1">
    <source>
        <dbReference type="PROSITE" id="PS50930"/>
    </source>
</evidence>
<dbReference type="Pfam" id="PF04397">
    <property type="entry name" value="LytTR"/>
    <property type="match status" value="1"/>
</dbReference>
<dbReference type="SMART" id="SM00850">
    <property type="entry name" value="LytTR"/>
    <property type="match status" value="1"/>
</dbReference>
<evidence type="ECO:0000313" key="3">
    <source>
        <dbReference type="Proteomes" id="UP001379600"/>
    </source>
</evidence>
<gene>
    <name evidence="2" type="ORF">WF787_09500</name>
</gene>
<dbReference type="InterPro" id="IPR007492">
    <property type="entry name" value="LytTR_DNA-bd_dom"/>
</dbReference>
<dbReference type="RefSeq" id="WP_337679629.1">
    <property type="nucleotide sequence ID" value="NZ_JBBFKB010000108.1"/>
</dbReference>
<dbReference type="Proteomes" id="UP001379600">
    <property type="component" value="Unassembled WGS sequence"/>
</dbReference>